<feature type="transmembrane region" description="Helical" evidence="1">
    <location>
        <begin position="63"/>
        <end position="80"/>
    </location>
</feature>
<proteinExistence type="predicted"/>
<evidence type="ECO:0000259" key="2">
    <source>
        <dbReference type="Pfam" id="PF10756"/>
    </source>
</evidence>
<keyword evidence="1" id="KW-0472">Membrane</keyword>
<gene>
    <name evidence="3" type="ORF">CNX65_25960</name>
</gene>
<feature type="transmembrane region" description="Helical" evidence="1">
    <location>
        <begin position="29"/>
        <end position="48"/>
    </location>
</feature>
<sequence length="158" mass="17053">MSAVAGKAAERVAQEGQAVQFRPKKIRTVAYASAALLVVVFAVVGWLLGDTPTGVIFRTSDQIAMALLGVVLAGAVLLLARPRVRADAEGVEVRNPVTSYKFAWNDVLKVSFPDGAPWARLEFPEDEYVSIMAVQAVDREHAVAAVRALRELHKAATR</sequence>
<protein>
    <recommendedName>
        <fullName evidence="2">Low molecular weight protein antigen 6 PH domain-containing protein</fullName>
    </recommendedName>
</protein>
<reference evidence="3" key="1">
    <citation type="submission" date="2017-09" db="EMBL/GenBank/DDBJ databases">
        <title>Complete Genome Sequence of ansamitocin-producing Bacterium Actinosynnema pretiosum X47.</title>
        <authorList>
            <person name="Cao G."/>
            <person name="Zong G."/>
            <person name="Zhong C."/>
            <person name="Fu J."/>
        </authorList>
    </citation>
    <scope>NUCLEOTIDE SEQUENCE [LARGE SCALE GENOMIC DNA]</scope>
    <source>
        <strain evidence="3">X47</strain>
    </source>
</reference>
<dbReference type="RefSeq" id="WP_096496097.1">
    <property type="nucleotide sequence ID" value="NZ_CP023445.1"/>
</dbReference>
<dbReference type="KEGG" id="apre:CNX65_25960"/>
<name>A0A290ZB99_9PSEU</name>
<evidence type="ECO:0000313" key="3">
    <source>
        <dbReference type="EMBL" id="ATE56288.1"/>
    </source>
</evidence>
<keyword evidence="4" id="KW-1185">Reference proteome</keyword>
<evidence type="ECO:0000256" key="1">
    <source>
        <dbReference type="SAM" id="Phobius"/>
    </source>
</evidence>
<dbReference type="InterPro" id="IPR019692">
    <property type="entry name" value="CFP-6_PH"/>
</dbReference>
<dbReference type="EMBL" id="CP023445">
    <property type="protein sequence ID" value="ATE56288.1"/>
    <property type="molecule type" value="Genomic_DNA"/>
</dbReference>
<accession>A0A290ZB99</accession>
<dbReference type="Proteomes" id="UP000218505">
    <property type="component" value="Chromosome"/>
</dbReference>
<dbReference type="AlphaFoldDB" id="A0A290ZB99"/>
<organism evidence="3 4">
    <name type="scientific">Actinosynnema pretiosum</name>
    <dbReference type="NCBI Taxonomy" id="42197"/>
    <lineage>
        <taxon>Bacteria</taxon>
        <taxon>Bacillati</taxon>
        <taxon>Actinomycetota</taxon>
        <taxon>Actinomycetes</taxon>
        <taxon>Pseudonocardiales</taxon>
        <taxon>Pseudonocardiaceae</taxon>
        <taxon>Actinosynnema</taxon>
    </lineage>
</organism>
<dbReference type="Pfam" id="PF10756">
    <property type="entry name" value="bPH_6"/>
    <property type="match status" value="1"/>
</dbReference>
<feature type="domain" description="Low molecular weight protein antigen 6 PH" evidence="2">
    <location>
        <begin position="81"/>
        <end position="151"/>
    </location>
</feature>
<evidence type="ECO:0000313" key="4">
    <source>
        <dbReference type="Proteomes" id="UP000218505"/>
    </source>
</evidence>
<keyword evidence="1" id="KW-1133">Transmembrane helix</keyword>
<keyword evidence="1" id="KW-0812">Transmembrane</keyword>